<comment type="pathway">
    <text evidence="4 18">Cell wall biogenesis; peptidoglycan biosynthesis.</text>
</comment>
<comment type="catalytic activity">
    <reaction evidence="17 18">
        <text>2 D-alanine + ATP = D-alanyl-D-alanine + ADP + phosphate + H(+)</text>
        <dbReference type="Rhea" id="RHEA:11224"/>
        <dbReference type="ChEBI" id="CHEBI:15378"/>
        <dbReference type="ChEBI" id="CHEBI:30616"/>
        <dbReference type="ChEBI" id="CHEBI:43474"/>
        <dbReference type="ChEBI" id="CHEBI:57416"/>
        <dbReference type="ChEBI" id="CHEBI:57822"/>
        <dbReference type="ChEBI" id="CHEBI:456216"/>
        <dbReference type="EC" id="6.3.2.4"/>
    </reaction>
</comment>
<evidence type="ECO:0000256" key="15">
    <source>
        <dbReference type="ARBA" id="ARBA00023211"/>
    </source>
</evidence>
<evidence type="ECO:0000313" key="23">
    <source>
        <dbReference type="EMBL" id="PLW82939.1"/>
    </source>
</evidence>
<evidence type="ECO:0000256" key="5">
    <source>
        <dbReference type="ARBA" id="ARBA00010871"/>
    </source>
</evidence>
<comment type="cofactor">
    <cofactor evidence="1">
        <name>Mn(2+)</name>
        <dbReference type="ChEBI" id="CHEBI:29035"/>
    </cofactor>
</comment>
<dbReference type="GO" id="GO:0071555">
    <property type="term" value="P:cell wall organization"/>
    <property type="evidence" value="ECO:0007669"/>
    <property type="project" value="UniProtKB-KW"/>
</dbReference>
<evidence type="ECO:0000256" key="21">
    <source>
        <dbReference type="PROSITE-ProRule" id="PRU00409"/>
    </source>
</evidence>
<sequence>MNWAQATAGPVAVLLGGRSAERDISLLSGATVVTALESLGCDVRRVDPATPGWIAQLEGVTFAFNALHGPGGEDGVIQGALETLQIPYSGSGVLGSALAMDKQRSKQLWQGTGIATAGFAVLTADTDWDAVMTRFGKVFVKPACEGSSVGMAPASNAAELEAAWREAAVYGNTVLAEQFIDGPEYTVAILGQEALPSIQMETDRAFYDYEAKYLSDETRYHCPSGLDAASEAEVAALALAAFRALDCAIWGRVDLMRDRDGRFYVLEVNTIPGMTSHSLVPMAAAAVGLSIAALVRRIVELSWGGGHRGDEA</sequence>
<dbReference type="PANTHER" id="PTHR23132">
    <property type="entry name" value="D-ALANINE--D-ALANINE LIGASE"/>
    <property type="match status" value="1"/>
</dbReference>
<keyword evidence="7 18" id="KW-0963">Cytoplasm</keyword>
<dbReference type="PROSITE" id="PS00844">
    <property type="entry name" value="DALA_DALA_LIGASE_2"/>
    <property type="match status" value="1"/>
</dbReference>
<evidence type="ECO:0000256" key="18">
    <source>
        <dbReference type="HAMAP-Rule" id="MF_00047"/>
    </source>
</evidence>
<evidence type="ECO:0000256" key="20">
    <source>
        <dbReference type="PIRSR" id="PIRSR039102-3"/>
    </source>
</evidence>
<dbReference type="InterPro" id="IPR011127">
    <property type="entry name" value="Dala_Dala_lig_N"/>
</dbReference>
<name>A0A2N5Y3H2_9GAMM</name>
<dbReference type="UniPathway" id="UPA00219"/>
<feature type="binding site" evidence="20">
    <location>
        <position position="269"/>
    </location>
    <ligand>
        <name>Mg(2+)</name>
        <dbReference type="ChEBI" id="CHEBI:18420"/>
        <label>2</label>
    </ligand>
</feature>
<feature type="binding site" evidence="20">
    <location>
        <position position="254"/>
    </location>
    <ligand>
        <name>Mg(2+)</name>
        <dbReference type="ChEBI" id="CHEBI:18420"/>
        <label>1</label>
    </ligand>
</feature>
<evidence type="ECO:0000256" key="17">
    <source>
        <dbReference type="ARBA" id="ARBA00047614"/>
    </source>
</evidence>
<dbReference type="GO" id="GO:0008716">
    <property type="term" value="F:D-alanine-D-alanine ligase activity"/>
    <property type="evidence" value="ECO:0007669"/>
    <property type="project" value="UniProtKB-UniRule"/>
</dbReference>
<dbReference type="InterPro" id="IPR013815">
    <property type="entry name" value="ATP_grasp_subdomain_1"/>
</dbReference>
<evidence type="ECO:0000256" key="16">
    <source>
        <dbReference type="ARBA" id="ARBA00023316"/>
    </source>
</evidence>
<dbReference type="InterPro" id="IPR016185">
    <property type="entry name" value="PreATP-grasp_dom_sf"/>
</dbReference>
<feature type="domain" description="ATP-grasp" evidence="22">
    <location>
        <begin position="106"/>
        <end position="300"/>
    </location>
</feature>
<proteinExistence type="inferred from homology"/>
<keyword evidence="16 18" id="KW-0961">Cell wall biogenesis/degradation</keyword>
<evidence type="ECO:0000256" key="2">
    <source>
        <dbReference type="ARBA" id="ARBA00003921"/>
    </source>
</evidence>
<protein>
    <recommendedName>
        <fullName evidence="6 18">D-alanine--D-alanine ligase</fullName>
        <ecNumber evidence="6 18">6.3.2.4</ecNumber>
    </recommendedName>
    <alternativeName>
        <fullName evidence="18">D-Ala-D-Ala ligase</fullName>
    </alternativeName>
    <alternativeName>
        <fullName evidence="18">D-alanylalanine synthetase</fullName>
    </alternativeName>
</protein>
<feature type="active site" evidence="19">
    <location>
        <position position="278"/>
    </location>
</feature>
<reference evidence="24" key="1">
    <citation type="submission" date="2017-11" db="EMBL/GenBank/DDBJ databases">
        <title>The draft genome sequence of Chromatocurvus sp. F02.</title>
        <authorList>
            <person name="Du Z.-J."/>
            <person name="Chang Y.-Q."/>
        </authorList>
    </citation>
    <scope>NUCLEOTIDE SEQUENCE [LARGE SCALE GENOMIC DNA]</scope>
    <source>
        <strain evidence="24">F02</strain>
    </source>
</reference>
<evidence type="ECO:0000256" key="12">
    <source>
        <dbReference type="ARBA" id="ARBA00022842"/>
    </source>
</evidence>
<keyword evidence="12 20" id="KW-0460">Magnesium</keyword>
<dbReference type="NCBIfam" id="TIGR01205">
    <property type="entry name" value="D_ala_D_alaTIGR"/>
    <property type="match status" value="1"/>
</dbReference>
<dbReference type="NCBIfam" id="NF002378">
    <property type="entry name" value="PRK01372.1"/>
    <property type="match status" value="1"/>
</dbReference>
<keyword evidence="13 18" id="KW-0133">Cell shape</keyword>
<dbReference type="GO" id="GO:0046872">
    <property type="term" value="F:metal ion binding"/>
    <property type="evidence" value="ECO:0007669"/>
    <property type="project" value="UniProtKB-KW"/>
</dbReference>
<keyword evidence="14 18" id="KW-0573">Peptidoglycan synthesis</keyword>
<evidence type="ECO:0000256" key="9">
    <source>
        <dbReference type="ARBA" id="ARBA00022723"/>
    </source>
</evidence>
<dbReference type="PANTHER" id="PTHR23132:SF23">
    <property type="entry name" value="D-ALANINE--D-ALANINE LIGASE B"/>
    <property type="match status" value="1"/>
</dbReference>
<dbReference type="SUPFAM" id="SSF52440">
    <property type="entry name" value="PreATP-grasp domain"/>
    <property type="match status" value="1"/>
</dbReference>
<accession>A0A2N5Y3H2</accession>
<dbReference type="InterPro" id="IPR011761">
    <property type="entry name" value="ATP-grasp"/>
</dbReference>
<dbReference type="Proteomes" id="UP000234845">
    <property type="component" value="Unassembled WGS sequence"/>
</dbReference>
<keyword evidence="24" id="KW-1185">Reference proteome</keyword>
<evidence type="ECO:0000256" key="7">
    <source>
        <dbReference type="ARBA" id="ARBA00022490"/>
    </source>
</evidence>
<dbReference type="Pfam" id="PF01820">
    <property type="entry name" value="Dala_Dala_lig_N"/>
    <property type="match status" value="1"/>
</dbReference>
<dbReference type="HAMAP" id="MF_00047">
    <property type="entry name" value="Dala_Dala_lig"/>
    <property type="match status" value="1"/>
</dbReference>
<dbReference type="PROSITE" id="PS50975">
    <property type="entry name" value="ATP_GRASP"/>
    <property type="match status" value="1"/>
</dbReference>
<evidence type="ECO:0000256" key="11">
    <source>
        <dbReference type="ARBA" id="ARBA00022840"/>
    </source>
</evidence>
<evidence type="ECO:0000256" key="10">
    <source>
        <dbReference type="ARBA" id="ARBA00022741"/>
    </source>
</evidence>
<evidence type="ECO:0000313" key="24">
    <source>
        <dbReference type="Proteomes" id="UP000234845"/>
    </source>
</evidence>
<feature type="active site" evidence="19">
    <location>
        <position position="21"/>
    </location>
</feature>
<dbReference type="InterPro" id="IPR011095">
    <property type="entry name" value="Dala_Dala_lig_C"/>
</dbReference>
<organism evidence="23 24">
    <name type="scientific">Kineobactrum sediminis</name>
    <dbReference type="NCBI Taxonomy" id="1905677"/>
    <lineage>
        <taxon>Bacteria</taxon>
        <taxon>Pseudomonadati</taxon>
        <taxon>Pseudomonadota</taxon>
        <taxon>Gammaproteobacteria</taxon>
        <taxon>Cellvibrionales</taxon>
        <taxon>Halieaceae</taxon>
        <taxon>Kineobactrum</taxon>
    </lineage>
</organism>
<comment type="subcellular location">
    <subcellularLocation>
        <location evidence="3 18">Cytoplasm</location>
    </subcellularLocation>
</comment>
<comment type="function">
    <text evidence="2 18">Cell wall formation.</text>
</comment>
<keyword evidence="8 18" id="KW-0436">Ligase</keyword>
<dbReference type="Gene3D" id="3.30.1490.20">
    <property type="entry name" value="ATP-grasp fold, A domain"/>
    <property type="match status" value="1"/>
</dbReference>
<comment type="cofactor">
    <cofactor evidence="20">
        <name>Mg(2+)</name>
        <dbReference type="ChEBI" id="CHEBI:18420"/>
    </cofactor>
    <cofactor evidence="20">
        <name>Mn(2+)</name>
        <dbReference type="ChEBI" id="CHEBI:29035"/>
    </cofactor>
    <text evidence="20">Binds 2 magnesium or manganese ions per subunit.</text>
</comment>
<dbReference type="GO" id="GO:0005524">
    <property type="term" value="F:ATP binding"/>
    <property type="evidence" value="ECO:0007669"/>
    <property type="project" value="UniProtKB-UniRule"/>
</dbReference>
<evidence type="ECO:0000259" key="22">
    <source>
        <dbReference type="PROSITE" id="PS50975"/>
    </source>
</evidence>
<evidence type="ECO:0000256" key="1">
    <source>
        <dbReference type="ARBA" id="ARBA00001936"/>
    </source>
</evidence>
<dbReference type="Pfam" id="PF07478">
    <property type="entry name" value="Dala_Dala_lig_C"/>
    <property type="match status" value="1"/>
</dbReference>
<evidence type="ECO:0000256" key="3">
    <source>
        <dbReference type="ARBA" id="ARBA00004496"/>
    </source>
</evidence>
<evidence type="ECO:0000256" key="13">
    <source>
        <dbReference type="ARBA" id="ARBA00022960"/>
    </source>
</evidence>
<dbReference type="PIRSF" id="PIRSF039102">
    <property type="entry name" value="Ddl/VanB"/>
    <property type="match status" value="1"/>
</dbReference>
<dbReference type="AlphaFoldDB" id="A0A2N5Y3H2"/>
<dbReference type="GO" id="GO:0005829">
    <property type="term" value="C:cytosol"/>
    <property type="evidence" value="ECO:0007669"/>
    <property type="project" value="TreeGrafter"/>
</dbReference>
<feature type="active site" evidence="19">
    <location>
        <position position="147"/>
    </location>
</feature>
<feature type="binding site" evidence="20">
    <location>
        <position position="267"/>
    </location>
    <ligand>
        <name>Mg(2+)</name>
        <dbReference type="ChEBI" id="CHEBI:18420"/>
        <label>1</label>
    </ligand>
</feature>
<keyword evidence="10 21" id="KW-0547">Nucleotide-binding</keyword>
<comment type="similarity">
    <text evidence="5 18">Belongs to the D-alanine--D-alanine ligase family.</text>
</comment>
<dbReference type="OrthoDB" id="9813261at2"/>
<dbReference type="EC" id="6.3.2.4" evidence="6 18"/>
<dbReference type="EMBL" id="PKLZ01000003">
    <property type="protein sequence ID" value="PLW82939.1"/>
    <property type="molecule type" value="Genomic_DNA"/>
</dbReference>
<dbReference type="FunFam" id="3.30.470.20:FF:000008">
    <property type="entry name" value="D-alanine--D-alanine ligase"/>
    <property type="match status" value="1"/>
</dbReference>
<dbReference type="RefSeq" id="WP_101520539.1">
    <property type="nucleotide sequence ID" value="NZ_PKLZ01000003.1"/>
</dbReference>
<dbReference type="InterPro" id="IPR005905">
    <property type="entry name" value="D_ala_D_ala"/>
</dbReference>
<evidence type="ECO:0000256" key="8">
    <source>
        <dbReference type="ARBA" id="ARBA00022598"/>
    </source>
</evidence>
<evidence type="ECO:0000256" key="4">
    <source>
        <dbReference type="ARBA" id="ARBA00004752"/>
    </source>
</evidence>
<dbReference type="SUPFAM" id="SSF56059">
    <property type="entry name" value="Glutathione synthetase ATP-binding domain-like"/>
    <property type="match status" value="1"/>
</dbReference>
<feature type="binding site" evidence="20">
    <location>
        <position position="267"/>
    </location>
    <ligand>
        <name>Mg(2+)</name>
        <dbReference type="ChEBI" id="CHEBI:18420"/>
        <label>2</label>
    </ligand>
</feature>
<dbReference type="Gene3D" id="3.30.470.20">
    <property type="entry name" value="ATP-grasp fold, B domain"/>
    <property type="match status" value="1"/>
</dbReference>
<evidence type="ECO:0000256" key="14">
    <source>
        <dbReference type="ARBA" id="ARBA00022984"/>
    </source>
</evidence>
<keyword evidence="11 21" id="KW-0067">ATP-binding</keyword>
<dbReference type="PROSITE" id="PS00843">
    <property type="entry name" value="DALA_DALA_LIGASE_1"/>
    <property type="match status" value="1"/>
</dbReference>
<dbReference type="GO" id="GO:0009252">
    <property type="term" value="P:peptidoglycan biosynthetic process"/>
    <property type="evidence" value="ECO:0007669"/>
    <property type="project" value="UniProtKB-UniRule"/>
</dbReference>
<evidence type="ECO:0000256" key="19">
    <source>
        <dbReference type="PIRSR" id="PIRSR039102-1"/>
    </source>
</evidence>
<dbReference type="InterPro" id="IPR000291">
    <property type="entry name" value="D-Ala_lig_Van_CS"/>
</dbReference>
<keyword evidence="9 20" id="KW-0479">Metal-binding</keyword>
<keyword evidence="15 20" id="KW-0464">Manganese</keyword>
<evidence type="ECO:0000256" key="6">
    <source>
        <dbReference type="ARBA" id="ARBA00012216"/>
    </source>
</evidence>
<dbReference type="GO" id="GO:0008360">
    <property type="term" value="P:regulation of cell shape"/>
    <property type="evidence" value="ECO:0007669"/>
    <property type="project" value="UniProtKB-KW"/>
</dbReference>
<comment type="caution">
    <text evidence="23">The sequence shown here is derived from an EMBL/GenBank/DDBJ whole genome shotgun (WGS) entry which is preliminary data.</text>
</comment>
<gene>
    <name evidence="18" type="primary">ddl</name>
    <name evidence="23" type="ORF">CWI75_05755</name>
</gene>
<dbReference type="Gene3D" id="3.40.50.20">
    <property type="match status" value="1"/>
</dbReference>